<organism evidence="2 3">
    <name type="scientific">Pinibacter aurantiacus</name>
    <dbReference type="NCBI Taxonomy" id="2851599"/>
    <lineage>
        <taxon>Bacteria</taxon>
        <taxon>Pseudomonadati</taxon>
        <taxon>Bacteroidota</taxon>
        <taxon>Chitinophagia</taxon>
        <taxon>Chitinophagales</taxon>
        <taxon>Chitinophagaceae</taxon>
        <taxon>Pinibacter</taxon>
    </lineage>
</organism>
<feature type="domain" description="GAF" evidence="1">
    <location>
        <begin position="26"/>
        <end position="168"/>
    </location>
</feature>
<dbReference type="Pfam" id="PF01590">
    <property type="entry name" value="GAF"/>
    <property type="match status" value="1"/>
</dbReference>
<evidence type="ECO:0000313" key="3">
    <source>
        <dbReference type="Proteomes" id="UP000812270"/>
    </source>
</evidence>
<keyword evidence="3" id="KW-1185">Reference proteome</keyword>
<dbReference type="EMBL" id="JAHSPG010000015">
    <property type="protein sequence ID" value="MBV4359650.1"/>
    <property type="molecule type" value="Genomic_DNA"/>
</dbReference>
<sequence length="385" mass="43771">MRKAHLPLDEEIRLSELEGYNIMYTPPEKEFDDLAELVKQITHCTYAAISFIDKDRQWYKASVGSSRTEVPRELSFCSHTILQKDTLVVPNATLDERFAGNPAVTGGAFIRFYAGTPIVSSNGYNIGTVCVCDSRELSFDDQQVRAMEIIALQVTKLLELRKRNALILKKADALIDIERKTLQRTLNEQEKERQLIGIELHENFAQIVASCLMYLNVAEDTDSASAPFVQKAKRQLGSLVDEMRKLSKSFNPINVPCIDLEDILSDFLLQLNRKPWFDIEMKWKDKATNIPSDLALNIFRITAQFLEMLACNGDKVEAIIYIDPSQAINVKIDCGSIINSTELLDEQSLTFNTILNRIELHGGMYELRTEDNRISFRCSFARNSN</sequence>
<reference evidence="2" key="1">
    <citation type="submission" date="2021-06" db="EMBL/GenBank/DDBJ databases">
        <authorList>
            <person name="Huq M.A."/>
        </authorList>
    </citation>
    <scope>NUCLEOTIDE SEQUENCE</scope>
    <source>
        <strain evidence="2">MAH-26</strain>
    </source>
</reference>
<dbReference type="PANTHER" id="PTHR43102:SF2">
    <property type="entry name" value="GAF DOMAIN-CONTAINING PROTEIN"/>
    <property type="match status" value="1"/>
</dbReference>
<evidence type="ECO:0000313" key="2">
    <source>
        <dbReference type="EMBL" id="MBV4359650.1"/>
    </source>
</evidence>
<dbReference type="PANTHER" id="PTHR43102">
    <property type="entry name" value="SLR1143 PROTEIN"/>
    <property type="match status" value="1"/>
</dbReference>
<dbReference type="RefSeq" id="WP_217793905.1">
    <property type="nucleotide sequence ID" value="NZ_JAHSPG010000015.1"/>
</dbReference>
<name>A0A9E2SFY0_9BACT</name>
<dbReference type="AlphaFoldDB" id="A0A9E2SFY0"/>
<evidence type="ECO:0000259" key="1">
    <source>
        <dbReference type="SMART" id="SM00065"/>
    </source>
</evidence>
<dbReference type="InterPro" id="IPR003018">
    <property type="entry name" value="GAF"/>
</dbReference>
<dbReference type="SMART" id="SM00065">
    <property type="entry name" value="GAF"/>
    <property type="match status" value="1"/>
</dbReference>
<accession>A0A9E2SFY0</accession>
<gene>
    <name evidence="2" type="ORF">KTO63_20940</name>
</gene>
<dbReference type="Proteomes" id="UP000812270">
    <property type="component" value="Unassembled WGS sequence"/>
</dbReference>
<comment type="caution">
    <text evidence="2">The sequence shown here is derived from an EMBL/GenBank/DDBJ whole genome shotgun (WGS) entry which is preliminary data.</text>
</comment>
<protein>
    <submittedName>
        <fullName evidence="2">GAF domain-containing protein</fullName>
    </submittedName>
</protein>
<proteinExistence type="predicted"/>